<evidence type="ECO:0000259" key="4">
    <source>
        <dbReference type="Pfam" id="PF08336"/>
    </source>
</evidence>
<keyword evidence="1" id="KW-0479">Metal-binding</keyword>
<accession>A0A8J2PMJ9</accession>
<dbReference type="PANTHER" id="PTHR10869:SF244">
    <property type="entry name" value="PROLYL 4-HYDROXYLASE SUBUNIT ALPHA-2"/>
    <property type="match status" value="1"/>
</dbReference>
<dbReference type="AlphaFoldDB" id="A0A8J2PMJ9"/>
<dbReference type="OrthoDB" id="420380at2759"/>
<evidence type="ECO:0000256" key="3">
    <source>
        <dbReference type="ARBA" id="ARBA00023004"/>
    </source>
</evidence>
<dbReference type="PANTHER" id="PTHR10869">
    <property type="entry name" value="PROLYL 4-HYDROXYLASE ALPHA SUBUNIT"/>
    <property type="match status" value="1"/>
</dbReference>
<organism evidence="5 6">
    <name type="scientific">Allacma fusca</name>
    <dbReference type="NCBI Taxonomy" id="39272"/>
    <lineage>
        <taxon>Eukaryota</taxon>
        <taxon>Metazoa</taxon>
        <taxon>Ecdysozoa</taxon>
        <taxon>Arthropoda</taxon>
        <taxon>Hexapoda</taxon>
        <taxon>Collembola</taxon>
        <taxon>Symphypleona</taxon>
        <taxon>Sminthuridae</taxon>
        <taxon>Allacma</taxon>
    </lineage>
</organism>
<dbReference type="GO" id="GO:0031418">
    <property type="term" value="F:L-ascorbic acid binding"/>
    <property type="evidence" value="ECO:0007669"/>
    <property type="project" value="UniProtKB-KW"/>
</dbReference>
<evidence type="ECO:0000313" key="5">
    <source>
        <dbReference type="EMBL" id="CAG7826588.1"/>
    </source>
</evidence>
<dbReference type="GO" id="GO:0046872">
    <property type="term" value="F:metal ion binding"/>
    <property type="evidence" value="ECO:0007669"/>
    <property type="project" value="UniProtKB-KW"/>
</dbReference>
<evidence type="ECO:0000256" key="1">
    <source>
        <dbReference type="ARBA" id="ARBA00022723"/>
    </source>
</evidence>
<evidence type="ECO:0000256" key="2">
    <source>
        <dbReference type="ARBA" id="ARBA00022896"/>
    </source>
</evidence>
<keyword evidence="3" id="KW-0408">Iron</keyword>
<comment type="caution">
    <text evidence="5">The sequence shown here is derived from an EMBL/GenBank/DDBJ whole genome shotgun (WGS) entry which is preliminary data.</text>
</comment>
<keyword evidence="2" id="KW-0847">Vitamin C</keyword>
<dbReference type="Proteomes" id="UP000708208">
    <property type="component" value="Unassembled WGS sequence"/>
</dbReference>
<dbReference type="GO" id="GO:0004656">
    <property type="term" value="F:procollagen-proline 4-dioxygenase activity"/>
    <property type="evidence" value="ECO:0007669"/>
    <property type="project" value="InterPro"/>
</dbReference>
<reference evidence="5" key="1">
    <citation type="submission" date="2021-06" db="EMBL/GenBank/DDBJ databases">
        <authorList>
            <person name="Hodson N. C."/>
            <person name="Mongue J. A."/>
            <person name="Jaron S. K."/>
        </authorList>
    </citation>
    <scope>NUCLEOTIDE SEQUENCE</scope>
</reference>
<proteinExistence type="predicted"/>
<dbReference type="Pfam" id="PF08336">
    <property type="entry name" value="P4Ha_N"/>
    <property type="match status" value="1"/>
</dbReference>
<feature type="domain" description="Prolyl 4-hydroxylase N-terminal" evidence="4">
    <location>
        <begin position="46"/>
        <end position="136"/>
    </location>
</feature>
<dbReference type="InterPro" id="IPR013547">
    <property type="entry name" value="P4H_N"/>
</dbReference>
<dbReference type="InterPro" id="IPR045054">
    <property type="entry name" value="P4HA-like"/>
</dbReference>
<dbReference type="GO" id="GO:0005783">
    <property type="term" value="C:endoplasmic reticulum"/>
    <property type="evidence" value="ECO:0007669"/>
    <property type="project" value="InterPro"/>
</dbReference>
<evidence type="ECO:0000313" key="6">
    <source>
        <dbReference type="Proteomes" id="UP000708208"/>
    </source>
</evidence>
<keyword evidence="6" id="KW-1185">Reference proteome</keyword>
<protein>
    <recommendedName>
        <fullName evidence="4">Prolyl 4-hydroxylase N-terminal domain-containing protein</fullName>
    </recommendedName>
</protein>
<name>A0A8J2PMJ9_9HEXA</name>
<gene>
    <name evidence="5" type="ORF">AFUS01_LOCUS36635</name>
</gene>
<sequence length="373" mass="42925">MNGSTFMPNFRDGKYQQNATGTSVVSLCAYLLEYDDSRSNLQNICTNGEEAVDSVTNNPLASYLMIRRALIELTNFQEAVCKHEGSHSYFKNALRSFSHLPTLTMEDLRDASLAILRIGHVYGLQAQQIANGILMGMDIQVKLRAHLILQTMEQLKWLFCNMAMTMQYNSMTKHFERDHQKTTPMFMTENWGQLKTTNILEAFGKTHEPSRDIQNPEVKSRLFCWYERSGPYLKIAPVKMEYLSKDPDVIHMYDVIGAKMITRLKALVSNNLRLSKGANYAQPYSPMLTATRTSVQNWVDDKKYKDLEILARDIEQFTKLSVYPKTSSELFQVAAYTFSGHYDFHLDAFKPNYSRIAENGNRIATFMYYVSLF</sequence>
<dbReference type="EMBL" id="CAJVCH010540364">
    <property type="protein sequence ID" value="CAG7826588.1"/>
    <property type="molecule type" value="Genomic_DNA"/>
</dbReference>